<keyword evidence="3 7" id="KW-0812">Transmembrane</keyword>
<dbReference type="InterPro" id="IPR036259">
    <property type="entry name" value="MFS_trans_sf"/>
</dbReference>
<dbReference type="InterPro" id="IPR020846">
    <property type="entry name" value="MFS_dom"/>
</dbReference>
<dbReference type="AlphaFoldDB" id="A0A1Y1HT18"/>
<dbReference type="Gene3D" id="1.20.1250.20">
    <property type="entry name" value="MFS general substrate transporter like domains"/>
    <property type="match status" value="2"/>
</dbReference>
<protein>
    <submittedName>
        <fullName evidence="9">Major facilitator superfamily protein</fullName>
    </submittedName>
</protein>
<feature type="domain" description="Major facilitator superfamily (MFS) profile" evidence="8">
    <location>
        <begin position="77"/>
        <end position="754"/>
    </location>
</feature>
<evidence type="ECO:0000256" key="5">
    <source>
        <dbReference type="ARBA" id="ARBA00023136"/>
    </source>
</evidence>
<feature type="region of interest" description="Disordered" evidence="6">
    <location>
        <begin position="483"/>
        <end position="518"/>
    </location>
</feature>
<keyword evidence="10" id="KW-1185">Reference proteome</keyword>
<sequence>MGAMRHFLSWLSWNRQTPDPSAGALKRSGSELSFLTANDTEEQHEDGQGFGGRALVSKAGEESDDTVPEITPLPWRSVITIGLSMGSQAFQTTMLFPMLVFMVDDYGIAGENEDLVGQYAGILASCFPFAQFMSSYLWGVTSDRIGRRPVIVFGNVAAAAAALLLGFSRHFLLACVARLLGGLLNGTLGSLRTSLGELCDRGSPKRDARIAAHVFGGAVRQVFAEGDSTNQASGFAIFQLAWGLGSIIGPVVGGLFARPCDTWNLGDTCPTLLRRYPYLLPCALGSAVSLFASAMSAYFLEETLHRIKPTPRRLRKAGYEQIGEVELEGVSKGAAQGDLLEGSSRGKKLQPEVIHMGPEHSRHGGSVNGGTAFAQLMQMRAQSITAKASRTPSVTSKGALPLSKQQEPSRDPPNITEPSAEARRTSRFSPELLEPSQTTPGAFMHGASLDGIKRRAELTKGDAEGTVGFSSGSVHGASAYGSITRRISSGDRRQSGLSKSLPTSEERPMQSLTGEPPKQVAGYQVLGRADDGDQADRAGAAPGAGKRAWWKDRDVLVACGSYGMLALVFIILDEFLPIFAATPLALGGLGLSSEAIGTTVSVGGVTMFLFTMFVFAPLSKRFGPILCYRYGTLVMVPICLISPAMSLLVRETFARYLGLMAILVVRNIASTTAFTGVLLIVSNSSPPEDAGKVNGLGQTTASFARALGPAFGGSLWSFSETLRFPYHQFLAFVLTAIFAMLTYVSSLVLSEQLNVPRAERNRKRAGQKIVR</sequence>
<dbReference type="OrthoDB" id="10262656at2759"/>
<dbReference type="PANTHER" id="PTHR23504:SF117">
    <property type="entry name" value="MAJOR FACILITATOR SUPERFAMILY PROTEIN"/>
    <property type="match status" value="1"/>
</dbReference>
<keyword evidence="5 7" id="KW-0472">Membrane</keyword>
<evidence type="ECO:0000256" key="2">
    <source>
        <dbReference type="ARBA" id="ARBA00022448"/>
    </source>
</evidence>
<evidence type="ECO:0000256" key="7">
    <source>
        <dbReference type="SAM" id="Phobius"/>
    </source>
</evidence>
<evidence type="ECO:0000313" key="9">
    <source>
        <dbReference type="EMBL" id="GAQ78978.1"/>
    </source>
</evidence>
<feature type="transmembrane region" description="Helical" evidence="7">
    <location>
        <begin position="78"/>
        <end position="103"/>
    </location>
</feature>
<dbReference type="GO" id="GO:0022857">
    <property type="term" value="F:transmembrane transporter activity"/>
    <property type="evidence" value="ECO:0007669"/>
    <property type="project" value="InterPro"/>
</dbReference>
<dbReference type="GO" id="GO:0016020">
    <property type="term" value="C:membrane"/>
    <property type="evidence" value="ECO:0007669"/>
    <property type="project" value="UniProtKB-SubCell"/>
</dbReference>
<dbReference type="SUPFAM" id="SSF103473">
    <property type="entry name" value="MFS general substrate transporter"/>
    <property type="match status" value="1"/>
</dbReference>
<dbReference type="Pfam" id="PF07690">
    <property type="entry name" value="MFS_1"/>
    <property type="match status" value="2"/>
</dbReference>
<name>A0A1Y1HT18_KLENI</name>
<reference evidence="9 10" key="1">
    <citation type="journal article" date="2014" name="Nat. Commun.">
        <title>Klebsormidium flaccidum genome reveals primary factors for plant terrestrial adaptation.</title>
        <authorList>
            <person name="Hori K."/>
            <person name="Maruyama F."/>
            <person name="Fujisawa T."/>
            <person name="Togashi T."/>
            <person name="Yamamoto N."/>
            <person name="Seo M."/>
            <person name="Sato S."/>
            <person name="Yamada T."/>
            <person name="Mori H."/>
            <person name="Tajima N."/>
            <person name="Moriyama T."/>
            <person name="Ikeuchi M."/>
            <person name="Watanabe M."/>
            <person name="Wada H."/>
            <person name="Kobayashi K."/>
            <person name="Saito M."/>
            <person name="Masuda T."/>
            <person name="Sasaki-Sekimoto Y."/>
            <person name="Mashiguchi K."/>
            <person name="Awai K."/>
            <person name="Shimojima M."/>
            <person name="Masuda S."/>
            <person name="Iwai M."/>
            <person name="Nobusawa T."/>
            <person name="Narise T."/>
            <person name="Kondo S."/>
            <person name="Saito H."/>
            <person name="Sato R."/>
            <person name="Murakawa M."/>
            <person name="Ihara Y."/>
            <person name="Oshima-Yamada Y."/>
            <person name="Ohtaka K."/>
            <person name="Satoh M."/>
            <person name="Sonobe K."/>
            <person name="Ishii M."/>
            <person name="Ohtani R."/>
            <person name="Kanamori-Sato M."/>
            <person name="Honoki R."/>
            <person name="Miyazaki D."/>
            <person name="Mochizuki H."/>
            <person name="Umetsu J."/>
            <person name="Higashi K."/>
            <person name="Shibata D."/>
            <person name="Kamiya Y."/>
            <person name="Sato N."/>
            <person name="Nakamura Y."/>
            <person name="Tabata S."/>
            <person name="Ida S."/>
            <person name="Kurokawa K."/>
            <person name="Ohta H."/>
        </authorList>
    </citation>
    <scope>NUCLEOTIDE SEQUENCE [LARGE SCALE GENOMIC DNA]</scope>
    <source>
        <strain evidence="9 10">NIES-2285</strain>
    </source>
</reference>
<dbReference type="Proteomes" id="UP000054558">
    <property type="component" value="Unassembled WGS sequence"/>
</dbReference>
<evidence type="ECO:0000259" key="8">
    <source>
        <dbReference type="PROSITE" id="PS50850"/>
    </source>
</evidence>
<feature type="compositionally biased region" description="Polar residues" evidence="6">
    <location>
        <begin position="383"/>
        <end position="396"/>
    </location>
</feature>
<evidence type="ECO:0000256" key="1">
    <source>
        <dbReference type="ARBA" id="ARBA00004141"/>
    </source>
</evidence>
<feature type="transmembrane region" description="Helical" evidence="7">
    <location>
        <begin position="150"/>
        <end position="172"/>
    </location>
</feature>
<feature type="transmembrane region" description="Helical" evidence="7">
    <location>
        <begin position="115"/>
        <end position="138"/>
    </location>
</feature>
<organism evidence="9 10">
    <name type="scientific">Klebsormidium nitens</name>
    <name type="common">Green alga</name>
    <name type="synonym">Ulothrix nitens</name>
    <dbReference type="NCBI Taxonomy" id="105231"/>
    <lineage>
        <taxon>Eukaryota</taxon>
        <taxon>Viridiplantae</taxon>
        <taxon>Streptophyta</taxon>
        <taxon>Klebsormidiophyceae</taxon>
        <taxon>Klebsormidiales</taxon>
        <taxon>Klebsormidiaceae</taxon>
        <taxon>Klebsormidium</taxon>
    </lineage>
</organism>
<accession>A0A1Y1HT18</accession>
<dbReference type="InterPro" id="IPR011701">
    <property type="entry name" value="MFS"/>
</dbReference>
<feature type="transmembrane region" description="Helical" evidence="7">
    <location>
        <begin position="278"/>
        <end position="300"/>
    </location>
</feature>
<keyword evidence="4 7" id="KW-1133">Transmembrane helix</keyword>
<feature type="transmembrane region" description="Helical" evidence="7">
    <location>
        <begin position="729"/>
        <end position="750"/>
    </location>
</feature>
<evidence type="ECO:0000256" key="6">
    <source>
        <dbReference type="SAM" id="MobiDB-lite"/>
    </source>
</evidence>
<dbReference type="EMBL" id="DF236971">
    <property type="protein sequence ID" value="GAQ78978.1"/>
    <property type="molecule type" value="Genomic_DNA"/>
</dbReference>
<evidence type="ECO:0000256" key="3">
    <source>
        <dbReference type="ARBA" id="ARBA00022692"/>
    </source>
</evidence>
<dbReference type="OMA" id="FAWSITS"/>
<evidence type="ECO:0000256" key="4">
    <source>
        <dbReference type="ARBA" id="ARBA00022989"/>
    </source>
</evidence>
<proteinExistence type="predicted"/>
<keyword evidence="2" id="KW-0813">Transport</keyword>
<feature type="transmembrane region" description="Helical" evidence="7">
    <location>
        <begin position="630"/>
        <end position="649"/>
    </location>
</feature>
<dbReference type="PROSITE" id="PS50850">
    <property type="entry name" value="MFS"/>
    <property type="match status" value="1"/>
</dbReference>
<feature type="region of interest" description="Disordered" evidence="6">
    <location>
        <begin position="383"/>
        <end position="445"/>
    </location>
</feature>
<gene>
    <name evidence="9" type="ORF">KFL_000220100</name>
</gene>
<feature type="transmembrane region" description="Helical" evidence="7">
    <location>
        <begin position="236"/>
        <end position="257"/>
    </location>
</feature>
<feature type="transmembrane region" description="Helical" evidence="7">
    <location>
        <begin position="656"/>
        <end position="681"/>
    </location>
</feature>
<evidence type="ECO:0000313" key="10">
    <source>
        <dbReference type="Proteomes" id="UP000054558"/>
    </source>
</evidence>
<feature type="transmembrane region" description="Helical" evidence="7">
    <location>
        <begin position="562"/>
        <end position="586"/>
    </location>
</feature>
<dbReference type="PANTHER" id="PTHR23504">
    <property type="entry name" value="MAJOR FACILITATOR SUPERFAMILY DOMAIN-CONTAINING PROTEIN 10"/>
    <property type="match status" value="1"/>
</dbReference>
<comment type="subcellular location">
    <subcellularLocation>
        <location evidence="1">Membrane</location>
        <topology evidence="1">Multi-pass membrane protein</topology>
    </subcellularLocation>
</comment>
<feature type="transmembrane region" description="Helical" evidence="7">
    <location>
        <begin position="598"/>
        <end position="618"/>
    </location>
</feature>